<dbReference type="SUPFAM" id="SSF53756">
    <property type="entry name" value="UDP-Glycosyltransferase/glycogen phosphorylase"/>
    <property type="match status" value="1"/>
</dbReference>
<dbReference type="KEGG" id="ccam:M5D45_12910"/>
<gene>
    <name evidence="1" type="ORF">M5D45_12910</name>
</gene>
<dbReference type="Proteomes" id="UP001056132">
    <property type="component" value="Chromosome 1"/>
</dbReference>
<reference evidence="1" key="1">
    <citation type="journal article" date="2022" name="Microbiol. Resour. Announc.">
        <title>Genome Sequence of Cupriavidus campinensis Strain G5, a Member of a Bacterial Consortium Capable of Polyethylene Degradation.</title>
        <authorList>
            <person name="Schneider B."/>
            <person name="Pfeiffer F."/>
            <person name="Dyall-Smith M."/>
            <person name="Kunte H.J."/>
        </authorList>
    </citation>
    <scope>NUCLEOTIDE SEQUENCE</scope>
    <source>
        <strain evidence="1">G5</strain>
    </source>
</reference>
<organism evidence="1 2">
    <name type="scientific">Cupriavidus campinensis</name>
    <dbReference type="NCBI Taxonomy" id="151783"/>
    <lineage>
        <taxon>Bacteria</taxon>
        <taxon>Pseudomonadati</taxon>
        <taxon>Pseudomonadota</taxon>
        <taxon>Betaproteobacteria</taxon>
        <taxon>Burkholderiales</taxon>
        <taxon>Burkholderiaceae</taxon>
        <taxon>Cupriavidus</taxon>
    </lineage>
</organism>
<accession>A0AAE9HX22</accession>
<dbReference type="AlphaFoldDB" id="A0AAE9HX22"/>
<proteinExistence type="predicted"/>
<reference evidence="1" key="2">
    <citation type="submission" date="2022-05" db="EMBL/GenBank/DDBJ databases">
        <authorList>
            <person name="Kunte H.-J."/>
        </authorList>
    </citation>
    <scope>NUCLEOTIDE SEQUENCE</scope>
    <source>
        <strain evidence="1">G5</strain>
    </source>
</reference>
<sequence>MTKRLTVGWKVTSLSNRIASIRYRALFPLLALRGSDVESHVFAAGTSDQLDGLDVLVIVKAFSVQDVALAHTAAQRGIPVIFDLCDNIFVDSYNRNGSLSPAPVLQGLAGLLSAVVVTTQPLADAVCVHLGSDVPVFVVPDGIEQPALIADAASAMEEAKRRVRAQPLFRRLRYSPKVLNGLALMRSGKVHVLTGRMVRKVARSAPVRRAVRTTLQPLKPSWWYKRAYFVFETARARVQGRPSRVARKPEPAAVEYPVAGNTPAAPDARRLLWFGNHGAVHGRFGMVDLVDIQADLERVAAECHVELVVVSNSVKKYAELIHPIRIPSRYVEWSSEAVQQELSRAAVVLVPNSRDPFSICKSANRTVLALQANVPVVATYTPALEPLRRCIRTEGFYEGIVAYLKDPALGAAQAAQGQAIANALFGQPAIGERWLEVLTRVRTQPPARQAATPELLVVANLVQDVELIAPLVDAARARQIETAVWASTSMARRWPYALTALHGLGVPVRLINDEPHAMANVEIPSSVRALLTIAETSLGPHRFAHQLTRRACKTGVTTATLQHGYENVGLTYTDEVHCIDRIEFAASRIFTWGTLDQLHPGIRNDNRAKCVAAGTPKPVAGNPRPLPSSVPDDKPLIGVFENLHWHRYSEAYRAFFLESVEKIARAFPDVTFLVKPHNAGRWLTSRHKGDKPVAPNLLVADPSDVQWEGVTANDLLGHMQGVITSPSTVALDAARAGLPSAVVGFDLPLDNYAPLPTIIAIDDWLSFVGACLDESDRAQLVASSRQFVERVIVPGDAAARIIETLFEKAERPMVEKT</sequence>
<protein>
    <recommendedName>
        <fullName evidence="3">Glycosyltransferase family 4 protein</fullName>
    </recommendedName>
</protein>
<evidence type="ECO:0008006" key="3">
    <source>
        <dbReference type="Google" id="ProtNLM"/>
    </source>
</evidence>
<dbReference type="EMBL" id="CP097330">
    <property type="protein sequence ID" value="URF03423.1"/>
    <property type="molecule type" value="Genomic_DNA"/>
</dbReference>
<dbReference type="RefSeq" id="WP_250024751.1">
    <property type="nucleotide sequence ID" value="NZ_CP097330.1"/>
</dbReference>
<name>A0AAE9HX22_9BURK</name>
<evidence type="ECO:0000313" key="2">
    <source>
        <dbReference type="Proteomes" id="UP001056132"/>
    </source>
</evidence>
<evidence type="ECO:0000313" key="1">
    <source>
        <dbReference type="EMBL" id="URF03423.1"/>
    </source>
</evidence>